<dbReference type="InterPro" id="IPR016186">
    <property type="entry name" value="C-type_lectin-like/link_sf"/>
</dbReference>
<dbReference type="SUPFAM" id="SSF56436">
    <property type="entry name" value="C-type lectin-like"/>
    <property type="match status" value="6"/>
</dbReference>
<reference evidence="4" key="1">
    <citation type="submission" date="2025-08" db="UniProtKB">
        <authorList>
            <consortium name="RefSeq"/>
        </authorList>
    </citation>
    <scope>IDENTIFICATION</scope>
    <source>
        <tissue evidence="4">Gonads</tissue>
    </source>
</reference>
<dbReference type="KEGG" id="lak:106158178"/>
<proteinExistence type="predicted"/>
<dbReference type="InterPro" id="IPR050111">
    <property type="entry name" value="C-type_lectin/snaclec_domain"/>
</dbReference>
<dbReference type="CDD" id="cd00037">
    <property type="entry name" value="CLECT"/>
    <property type="match status" value="5"/>
</dbReference>
<feature type="domain" description="C-type lectin" evidence="2">
    <location>
        <begin position="546"/>
        <end position="672"/>
    </location>
</feature>
<accession>A0A2R2MS85</accession>
<evidence type="ECO:0000259" key="2">
    <source>
        <dbReference type="PROSITE" id="PS50041"/>
    </source>
</evidence>
<gene>
    <name evidence="4" type="primary">LOC106158178</name>
</gene>
<dbReference type="Pfam" id="PF00059">
    <property type="entry name" value="Lectin_C"/>
    <property type="match status" value="5"/>
</dbReference>
<dbReference type="InterPro" id="IPR018378">
    <property type="entry name" value="C-type_lectin_CS"/>
</dbReference>
<dbReference type="GeneID" id="106158178"/>
<dbReference type="Gene3D" id="3.10.100.10">
    <property type="entry name" value="Mannose-Binding Protein A, subunit A"/>
    <property type="match status" value="6"/>
</dbReference>
<feature type="domain" description="C-type lectin" evidence="2">
    <location>
        <begin position="271"/>
        <end position="382"/>
    </location>
</feature>
<feature type="domain" description="C-type lectin" evidence="2">
    <location>
        <begin position="125"/>
        <end position="245"/>
    </location>
</feature>
<dbReference type="OrthoDB" id="441660at2759"/>
<keyword evidence="3" id="KW-1185">Reference proteome</keyword>
<dbReference type="InterPro" id="IPR001304">
    <property type="entry name" value="C-type_lectin-like"/>
</dbReference>
<dbReference type="SMART" id="SM00034">
    <property type="entry name" value="CLECT"/>
    <property type="match status" value="5"/>
</dbReference>
<evidence type="ECO:0000313" key="4">
    <source>
        <dbReference type="RefSeq" id="XP_023932857.1"/>
    </source>
</evidence>
<dbReference type="PANTHER" id="PTHR22803">
    <property type="entry name" value="MANNOSE, PHOSPHOLIPASE, LECTIN RECEPTOR RELATED"/>
    <property type="match status" value="1"/>
</dbReference>
<keyword evidence="1" id="KW-1015">Disulfide bond</keyword>
<dbReference type="FunFam" id="3.10.100.10:FF:000031">
    <property type="entry name" value="macrophage mannose receptor 1"/>
    <property type="match status" value="1"/>
</dbReference>
<evidence type="ECO:0000256" key="1">
    <source>
        <dbReference type="ARBA" id="ARBA00023157"/>
    </source>
</evidence>
<dbReference type="InParanoid" id="A0A2R2MS85"/>
<dbReference type="PROSITE" id="PS50041">
    <property type="entry name" value="C_TYPE_LECTIN_2"/>
    <property type="match status" value="5"/>
</dbReference>
<dbReference type="RefSeq" id="XP_023932857.1">
    <property type="nucleotide sequence ID" value="XM_024077089.1"/>
</dbReference>
<dbReference type="Proteomes" id="UP000085678">
    <property type="component" value="Unplaced"/>
</dbReference>
<feature type="domain" description="C-type lectin" evidence="2">
    <location>
        <begin position="1"/>
        <end position="96"/>
    </location>
</feature>
<name>A0A2R2MS85_LINAN</name>
<dbReference type="PROSITE" id="PS00615">
    <property type="entry name" value="C_TYPE_LECTIN_1"/>
    <property type="match status" value="3"/>
</dbReference>
<organism evidence="3 4">
    <name type="scientific">Lingula anatina</name>
    <name type="common">Brachiopod</name>
    <name type="synonym">Lingula unguis</name>
    <dbReference type="NCBI Taxonomy" id="7574"/>
    <lineage>
        <taxon>Eukaryota</taxon>
        <taxon>Metazoa</taxon>
        <taxon>Spiralia</taxon>
        <taxon>Lophotrochozoa</taxon>
        <taxon>Brachiopoda</taxon>
        <taxon>Linguliformea</taxon>
        <taxon>Lingulata</taxon>
        <taxon>Lingulida</taxon>
        <taxon>Linguloidea</taxon>
        <taxon>Lingulidae</taxon>
        <taxon>Lingula</taxon>
    </lineage>
</organism>
<sequence>MQNGGNLASVHDLDENNFLMGETSKWYPSEKLYWIGLNELDLESYKWSDGTPTNFISWDVGEPNDFEGGEKCVSYYALTGHWVDENCGLRHKFICKRHKDSSTTATPTPTTPRTGTCPPGFEGPIGNKCYFLQGTIEDSNTLKNWSNALSACPSNATLASVTNAMEAAFLATLLKDKFPVDFWIGLKKYSYQKYKWIDNFNVEFVYWDNGEPRGWDDCISVSSASLSAGRWRVRDCNLRLGYVCQAWIDTVYPTPLPSLLPSHCPLGYSSFGDACYQVTSHMTWEQAKTTCERRQDTLVSVTDGFEQAFVVLLTQKERPVPIWLGLTRKGAMYYWLDGWPVDYINWESSEPTRGDKERCVALMPNGRWNDTDCSAEIKAVCKRTTATPPSTVVNPPGTCFDDKHWFGFGAYCYLIDGKKFGGWATANFDCYKHGASLASVESQAEMDFLMKMITQERANSRDLWLGLWRKPDGSFVWHDKTPFNYANWLDGEPSTEARKECVQMSPETGKWKVYYCAYSAGYICKMPKVPPTTTPAPACRDGWYIRDFTCYKGFFTSGQYMKSWTEARSYCRAEGGDLASFHSDEERNWFMSSIGYYYKYSVNKRNVWIGYHLEEDSTVSHTWSDGTKSNYTSWDVGQPDNHNGRERCVSFHPLTGKWRDDDCATARGWICKAPYDATPLPSTTTPTGTDTAICGDKWRSFGDHCYFYGDYTDSSHSKSWFDSRQWCLENAGDLLSIHNPGEANFITTLISKSGQMAPR</sequence>
<dbReference type="AlphaFoldDB" id="A0A2R2MS85"/>
<feature type="domain" description="C-type lectin" evidence="2">
    <location>
        <begin position="408"/>
        <end position="525"/>
    </location>
</feature>
<protein>
    <submittedName>
        <fullName evidence="4">Macrophage mannose receptor 1-like</fullName>
    </submittedName>
</protein>
<dbReference type="InterPro" id="IPR016187">
    <property type="entry name" value="CTDL_fold"/>
</dbReference>
<evidence type="ECO:0000313" key="3">
    <source>
        <dbReference type="Proteomes" id="UP000085678"/>
    </source>
</evidence>